<reference evidence="9" key="1">
    <citation type="submission" date="2017-04" db="EMBL/GenBank/DDBJ databases">
        <authorList>
            <person name="Varghese N."/>
            <person name="Submissions S."/>
        </authorList>
    </citation>
    <scope>NUCLEOTIDE SEQUENCE [LARGE SCALE GENOMIC DNA]</scope>
    <source>
        <strain evidence="9">DSM 16537</strain>
    </source>
</reference>
<dbReference type="InterPro" id="IPR011990">
    <property type="entry name" value="TPR-like_helical_dom_sf"/>
</dbReference>
<dbReference type="EMBL" id="LT838813">
    <property type="protein sequence ID" value="SMD44446.1"/>
    <property type="molecule type" value="Genomic_DNA"/>
</dbReference>
<dbReference type="Pfam" id="PF07980">
    <property type="entry name" value="SusD_RagB"/>
    <property type="match status" value="1"/>
</dbReference>
<dbReference type="Pfam" id="PF14322">
    <property type="entry name" value="SusD-like_3"/>
    <property type="match status" value="1"/>
</dbReference>
<keyword evidence="4" id="KW-0472">Membrane</keyword>
<evidence type="ECO:0000313" key="8">
    <source>
        <dbReference type="EMBL" id="SMD44446.1"/>
    </source>
</evidence>
<dbReference type="Gene3D" id="1.25.40.390">
    <property type="match status" value="1"/>
</dbReference>
<dbReference type="SUPFAM" id="SSF48452">
    <property type="entry name" value="TPR-like"/>
    <property type="match status" value="1"/>
</dbReference>
<dbReference type="GO" id="GO:0009279">
    <property type="term" value="C:cell outer membrane"/>
    <property type="evidence" value="ECO:0007669"/>
    <property type="project" value="UniProtKB-SubCell"/>
</dbReference>
<dbReference type="OrthoDB" id="653598at2"/>
<evidence type="ECO:0000256" key="2">
    <source>
        <dbReference type="ARBA" id="ARBA00006275"/>
    </source>
</evidence>
<dbReference type="InterPro" id="IPR012944">
    <property type="entry name" value="SusD_RagB_dom"/>
</dbReference>
<dbReference type="AlphaFoldDB" id="A0A1W2H7G5"/>
<evidence type="ECO:0000259" key="7">
    <source>
        <dbReference type="Pfam" id="PF14322"/>
    </source>
</evidence>
<dbReference type="Proteomes" id="UP000192333">
    <property type="component" value="Chromosome I"/>
</dbReference>
<feature type="domain" description="SusD-like N-terminal" evidence="7">
    <location>
        <begin position="23"/>
        <end position="225"/>
    </location>
</feature>
<dbReference type="STRING" id="758820.SAMN00777080_3067"/>
<accession>A0A1W2H7G5</accession>
<keyword evidence="9" id="KW-1185">Reference proteome</keyword>
<feature type="domain" description="RagB/SusD" evidence="6">
    <location>
        <begin position="333"/>
        <end position="450"/>
    </location>
</feature>
<proteinExistence type="inferred from homology"/>
<evidence type="ECO:0000256" key="1">
    <source>
        <dbReference type="ARBA" id="ARBA00004442"/>
    </source>
</evidence>
<dbReference type="RefSeq" id="WP_084121221.1">
    <property type="nucleotide sequence ID" value="NZ_LT838813.1"/>
</dbReference>
<comment type="subcellular location">
    <subcellularLocation>
        <location evidence="1">Cell outer membrane</location>
    </subcellularLocation>
</comment>
<name>A0A1W2H7G5_9BACT</name>
<protein>
    <submittedName>
        <fullName evidence="8">SusD family protein</fullName>
    </submittedName>
</protein>
<evidence type="ECO:0000256" key="5">
    <source>
        <dbReference type="ARBA" id="ARBA00023237"/>
    </source>
</evidence>
<keyword evidence="3" id="KW-0732">Signal</keyword>
<dbReference type="InterPro" id="IPR033985">
    <property type="entry name" value="SusD-like_N"/>
</dbReference>
<organism evidence="8 9">
    <name type="scientific">Aquiflexum balticum DSM 16537</name>
    <dbReference type="NCBI Taxonomy" id="758820"/>
    <lineage>
        <taxon>Bacteria</taxon>
        <taxon>Pseudomonadati</taxon>
        <taxon>Bacteroidota</taxon>
        <taxon>Cytophagia</taxon>
        <taxon>Cytophagales</taxon>
        <taxon>Cyclobacteriaceae</taxon>
        <taxon>Aquiflexum</taxon>
    </lineage>
</organism>
<evidence type="ECO:0000256" key="3">
    <source>
        <dbReference type="ARBA" id="ARBA00022729"/>
    </source>
</evidence>
<gene>
    <name evidence="8" type="ORF">SAMN00777080_3067</name>
</gene>
<evidence type="ECO:0000259" key="6">
    <source>
        <dbReference type="Pfam" id="PF07980"/>
    </source>
</evidence>
<keyword evidence="5" id="KW-0998">Cell outer membrane</keyword>
<evidence type="ECO:0000313" key="9">
    <source>
        <dbReference type="Proteomes" id="UP000192333"/>
    </source>
</evidence>
<evidence type="ECO:0000256" key="4">
    <source>
        <dbReference type="ARBA" id="ARBA00023136"/>
    </source>
</evidence>
<comment type="similarity">
    <text evidence="2">Belongs to the SusD family.</text>
</comment>
<sequence length="452" mass="51755">MKNRIYNLILLFLMPILVCCEGFLEEKPNRALLTLNSLSDLRALLDNDIQYFNMEPAIPEVASADFDLQPQAIPSLQIFERNAYLWEPNVFEGRSSVEWNNLYRQILFTNTVLEELEKFDPTIKNSQEGISLKGSALFYRSYAFYNLATVFAMPYLPGSNDNDPGIVLRLSPDVKLKVQRATLKETYDRILEDLKTSIPLLETRFEKPTRPSRQAALALIARIYLALQDYENALDYAQQALSIHDIVLDFNLLSPALANPIPQLNQEIIFQSNLQLGLYTLSQLLVPRSDLIDSYDTNDLRRNIFYTTRPSGLVNFRGHYSGNIRAFGGLTTGETILIKAESLARLNRLEEAKAAVFELLQFRFPVGYDFQSGIQTDNVLDKILEERRKELVFRGLRWQDLRRFNFSSDEKVTLSRTIGGNILTLPPLDPRYAFPIPDNEIELSGLVQNPRN</sequence>